<dbReference type="SUPFAM" id="SSF46785">
    <property type="entry name" value="Winged helix' DNA-binding domain"/>
    <property type="match status" value="1"/>
</dbReference>
<keyword evidence="4" id="KW-0010">Activator</keyword>
<dbReference type="Proteomes" id="UP001520140">
    <property type="component" value="Unassembled WGS sequence"/>
</dbReference>
<evidence type="ECO:0000256" key="3">
    <source>
        <dbReference type="ARBA" id="ARBA00023125"/>
    </source>
</evidence>
<dbReference type="Gene3D" id="1.10.10.10">
    <property type="entry name" value="Winged helix-like DNA-binding domain superfamily/Winged helix DNA-binding domain"/>
    <property type="match status" value="1"/>
</dbReference>
<proteinExistence type="inferred from homology"/>
<sequence>MRTEIDALLPLVRTVLAVAETEHVTDAAHLLGVPQPTVSRHLARAAAALGVDLVERRGRGIALTPAGHVLVPYLARAVREIETGLEAMADEDARVRGRVAIAFQNTLGERVVPRLIERFRRDRSGVTVELDQGARDRCLARLDRGESDVAFVALGDEHRDRSTELFSERLVLVVPAGHRLADRPDVPRAVTDVADEPWVTMAHGYGIRSVHEVLWRAAGSTPAIAFQGQDIHTVRGLVGAGLGVSVLPPEARPSEPVQAHTVDLPLSDAHAERRIGMVWSDRVLPPQAAAFRDLVISEGRAVLR</sequence>
<name>A0A1I0U7C0_9NOCA</name>
<dbReference type="PANTHER" id="PTHR30346:SF28">
    <property type="entry name" value="HTH-TYPE TRANSCRIPTIONAL REGULATOR CYNR"/>
    <property type="match status" value="1"/>
</dbReference>
<evidence type="ECO:0000256" key="4">
    <source>
        <dbReference type="ARBA" id="ARBA00023159"/>
    </source>
</evidence>
<evidence type="ECO:0000313" key="10">
    <source>
        <dbReference type="Proteomes" id="UP001520140"/>
    </source>
</evidence>
<evidence type="ECO:0000256" key="5">
    <source>
        <dbReference type="ARBA" id="ARBA00023163"/>
    </source>
</evidence>
<reference evidence="8 9" key="1">
    <citation type="submission" date="2016-10" db="EMBL/GenBank/DDBJ databases">
        <authorList>
            <person name="de Groot N.N."/>
        </authorList>
    </citation>
    <scope>NUCLEOTIDE SEQUENCE [LARGE SCALE GENOMIC DNA]</scope>
    <source>
        <strain evidence="8 9">DSM 44908</strain>
    </source>
</reference>
<dbReference type="GO" id="GO:0003677">
    <property type="term" value="F:DNA binding"/>
    <property type="evidence" value="ECO:0007669"/>
    <property type="project" value="UniProtKB-KW"/>
</dbReference>
<dbReference type="GO" id="GO:0032993">
    <property type="term" value="C:protein-DNA complex"/>
    <property type="evidence" value="ECO:0007669"/>
    <property type="project" value="TreeGrafter"/>
</dbReference>
<dbReference type="PROSITE" id="PS50931">
    <property type="entry name" value="HTH_LYSR"/>
    <property type="match status" value="1"/>
</dbReference>
<dbReference type="GeneID" id="85487149"/>
<dbReference type="GO" id="GO:0003700">
    <property type="term" value="F:DNA-binding transcription factor activity"/>
    <property type="evidence" value="ECO:0007669"/>
    <property type="project" value="InterPro"/>
</dbReference>
<evidence type="ECO:0000313" key="9">
    <source>
        <dbReference type="Proteomes" id="UP000182054"/>
    </source>
</evidence>
<dbReference type="EMBL" id="JABUKG010000002">
    <property type="protein sequence ID" value="MBY6319861.1"/>
    <property type="molecule type" value="Genomic_DNA"/>
</dbReference>
<dbReference type="Gene3D" id="3.40.190.10">
    <property type="entry name" value="Periplasmic binding protein-like II"/>
    <property type="match status" value="2"/>
</dbReference>
<evidence type="ECO:0000259" key="6">
    <source>
        <dbReference type="PROSITE" id="PS50931"/>
    </source>
</evidence>
<evidence type="ECO:0000256" key="2">
    <source>
        <dbReference type="ARBA" id="ARBA00023015"/>
    </source>
</evidence>
<dbReference type="Pfam" id="PF03466">
    <property type="entry name" value="LysR_substrate"/>
    <property type="match status" value="1"/>
</dbReference>
<keyword evidence="2" id="KW-0805">Transcription regulation</keyword>
<dbReference type="RefSeq" id="WP_068102508.1">
    <property type="nucleotide sequence ID" value="NZ_CP135915.1"/>
</dbReference>
<dbReference type="PANTHER" id="PTHR30346">
    <property type="entry name" value="TRANSCRIPTIONAL DUAL REGULATOR HCAR-RELATED"/>
    <property type="match status" value="1"/>
</dbReference>
<dbReference type="SUPFAM" id="SSF53850">
    <property type="entry name" value="Periplasmic binding protein-like II"/>
    <property type="match status" value="1"/>
</dbReference>
<evidence type="ECO:0000256" key="1">
    <source>
        <dbReference type="ARBA" id="ARBA00009437"/>
    </source>
</evidence>
<keyword evidence="10" id="KW-1185">Reference proteome</keyword>
<gene>
    <name evidence="7" type="ORF">HQ605_03395</name>
    <name evidence="8" type="ORF">SAMN05444374_114103</name>
</gene>
<dbReference type="Proteomes" id="UP000182054">
    <property type="component" value="Unassembled WGS sequence"/>
</dbReference>
<organism evidence="8 9">
    <name type="scientific">Rhodococcoides kroppenstedtii</name>
    <dbReference type="NCBI Taxonomy" id="293050"/>
    <lineage>
        <taxon>Bacteria</taxon>
        <taxon>Bacillati</taxon>
        <taxon>Actinomycetota</taxon>
        <taxon>Actinomycetes</taxon>
        <taxon>Mycobacteriales</taxon>
        <taxon>Nocardiaceae</taxon>
        <taxon>Rhodococcoides</taxon>
    </lineage>
</organism>
<evidence type="ECO:0000313" key="7">
    <source>
        <dbReference type="EMBL" id="MBY6319861.1"/>
    </source>
</evidence>
<dbReference type="Pfam" id="PF00126">
    <property type="entry name" value="HTH_1"/>
    <property type="match status" value="1"/>
</dbReference>
<keyword evidence="3 8" id="KW-0238">DNA-binding</keyword>
<dbReference type="InterPro" id="IPR036388">
    <property type="entry name" value="WH-like_DNA-bd_sf"/>
</dbReference>
<accession>A0A1I0U7C0</accession>
<reference evidence="7 10" key="2">
    <citation type="submission" date="2020-06" db="EMBL/GenBank/DDBJ databases">
        <title>Taxonomy, biology and ecology of Rhodococcus bacteria occurring in California pistachio and other woody hosts as revealed by genome sequence analyses.</title>
        <authorList>
            <person name="Gai Y."/>
            <person name="Riely B."/>
        </authorList>
    </citation>
    <scope>NUCLEOTIDE SEQUENCE [LARGE SCALE GENOMIC DNA]</scope>
    <source>
        <strain evidence="7 10">BP-284</strain>
    </source>
</reference>
<feature type="domain" description="HTH lysR-type" evidence="6">
    <location>
        <begin position="13"/>
        <end position="64"/>
    </location>
</feature>
<dbReference type="EMBL" id="FOJN01000014">
    <property type="protein sequence ID" value="SFA59979.1"/>
    <property type="molecule type" value="Genomic_DNA"/>
</dbReference>
<keyword evidence="5" id="KW-0804">Transcription</keyword>
<dbReference type="OrthoDB" id="9803735at2"/>
<dbReference type="AlphaFoldDB" id="A0A1I0U7C0"/>
<dbReference type="InterPro" id="IPR036390">
    <property type="entry name" value="WH_DNA-bd_sf"/>
</dbReference>
<protein>
    <submittedName>
        <fullName evidence="8">DNA-binding transcriptional regulator, LysR family</fullName>
    </submittedName>
    <submittedName>
        <fullName evidence="7">LysR family transcriptional regulator</fullName>
    </submittedName>
</protein>
<dbReference type="InterPro" id="IPR005119">
    <property type="entry name" value="LysR_subst-bd"/>
</dbReference>
<evidence type="ECO:0000313" key="8">
    <source>
        <dbReference type="EMBL" id="SFA59979.1"/>
    </source>
</evidence>
<dbReference type="InterPro" id="IPR000847">
    <property type="entry name" value="LysR_HTH_N"/>
</dbReference>
<comment type="similarity">
    <text evidence="1">Belongs to the LysR transcriptional regulatory family.</text>
</comment>